<evidence type="ECO:0000313" key="2">
    <source>
        <dbReference type="EMBL" id="SIS14321.1"/>
    </source>
</evidence>
<dbReference type="EMBL" id="FTNT01000009">
    <property type="protein sequence ID" value="SIS14321.1"/>
    <property type="molecule type" value="Genomic_DNA"/>
</dbReference>
<dbReference type="Proteomes" id="UP000186218">
    <property type="component" value="Unassembled WGS sequence"/>
</dbReference>
<feature type="transmembrane region" description="Helical" evidence="1">
    <location>
        <begin position="221"/>
        <end position="240"/>
    </location>
</feature>
<gene>
    <name evidence="2" type="ORF">SAMN05445060_2946</name>
</gene>
<dbReference type="AlphaFoldDB" id="A0A1N7GP39"/>
<dbReference type="STRING" id="1344003.SAMN05445060_2946"/>
<feature type="transmembrane region" description="Helical" evidence="1">
    <location>
        <begin position="247"/>
        <end position="268"/>
    </location>
</feature>
<organism evidence="2 3">
    <name type="scientific">Williamsia sterculiae</name>
    <dbReference type="NCBI Taxonomy" id="1344003"/>
    <lineage>
        <taxon>Bacteria</taxon>
        <taxon>Bacillati</taxon>
        <taxon>Actinomycetota</taxon>
        <taxon>Actinomycetes</taxon>
        <taxon>Mycobacteriales</taxon>
        <taxon>Nocardiaceae</taxon>
        <taxon>Williamsia</taxon>
    </lineage>
</organism>
<keyword evidence="3" id="KW-1185">Reference proteome</keyword>
<feature type="transmembrane region" description="Helical" evidence="1">
    <location>
        <begin position="116"/>
        <end position="135"/>
    </location>
</feature>
<keyword evidence="1" id="KW-0472">Membrane</keyword>
<accession>A0A1N7GP39</accession>
<feature type="transmembrane region" description="Helical" evidence="1">
    <location>
        <begin position="174"/>
        <end position="201"/>
    </location>
</feature>
<proteinExistence type="predicted"/>
<dbReference type="PANTHER" id="PTHR20992">
    <property type="entry name" value="AT15442P-RELATED"/>
    <property type="match status" value="1"/>
</dbReference>
<feature type="transmembrane region" description="Helical" evidence="1">
    <location>
        <begin position="280"/>
        <end position="297"/>
    </location>
</feature>
<dbReference type="Pfam" id="PF04087">
    <property type="entry name" value="DUF389"/>
    <property type="match status" value="1"/>
</dbReference>
<evidence type="ECO:0000256" key="1">
    <source>
        <dbReference type="SAM" id="Phobius"/>
    </source>
</evidence>
<sequence length="319" mass="33705">MLHLRIVAPACRSGDLVELLTTDPAVSTVTMVRGAAVDPPGDVVEADVSREGADAVIDRLRDWGIQHEGSIHVTTIPTWISSRGFQADERTPGAGADAVVWSQVTQQAYDDSEFNWIFATFMCLATVLTTIAIVLDSTILLIGAMVLGPEFGAVAALGVALVRKRWTLLRRAITALIGGFTVAIVFCIVCALIARTLGWVVVDDVTGPRPGTHFIYTPDKWSFLVAVIAGAAGVLSLTSARLGGLSGVFISVTTIPAAGNIALGIVFGVREAIVGSTAQLLLNLVGMALAGAATLAVQRQVWVRVAAYRVRLLGRIRHD</sequence>
<protein>
    <submittedName>
        <fullName evidence="2">Uncharacterized hydrophobic domain-containing protein</fullName>
    </submittedName>
</protein>
<dbReference type="RefSeq" id="WP_076480830.1">
    <property type="nucleotide sequence ID" value="NZ_FTNT01000009.1"/>
</dbReference>
<name>A0A1N7GP39_9NOCA</name>
<keyword evidence="1" id="KW-1133">Transmembrane helix</keyword>
<dbReference type="OrthoDB" id="8061853at2"/>
<keyword evidence="1" id="KW-0812">Transmembrane</keyword>
<dbReference type="PANTHER" id="PTHR20992:SF9">
    <property type="entry name" value="AT15442P-RELATED"/>
    <property type="match status" value="1"/>
</dbReference>
<reference evidence="2 3" key="1">
    <citation type="submission" date="2017-01" db="EMBL/GenBank/DDBJ databases">
        <authorList>
            <person name="Mah S.A."/>
            <person name="Swanson W.J."/>
            <person name="Moy G.W."/>
            <person name="Vacquier V.D."/>
        </authorList>
    </citation>
    <scope>NUCLEOTIDE SEQUENCE [LARGE SCALE GENOMIC DNA]</scope>
    <source>
        <strain evidence="2 3">CPCC 203464</strain>
    </source>
</reference>
<dbReference type="InterPro" id="IPR005240">
    <property type="entry name" value="DUF389"/>
</dbReference>
<evidence type="ECO:0000313" key="3">
    <source>
        <dbReference type="Proteomes" id="UP000186218"/>
    </source>
</evidence>
<feature type="transmembrane region" description="Helical" evidence="1">
    <location>
        <begin position="141"/>
        <end position="162"/>
    </location>
</feature>